<comment type="similarity">
    <text evidence="1">Belongs to the universal ribosomal protein uS2 family.</text>
</comment>
<dbReference type="Pfam" id="PF00318">
    <property type="entry name" value="Ribosomal_S2"/>
    <property type="match status" value="2"/>
</dbReference>
<feature type="non-terminal residue" evidence="5">
    <location>
        <position position="1"/>
    </location>
</feature>
<evidence type="ECO:0000256" key="1">
    <source>
        <dbReference type="ARBA" id="ARBA00006242"/>
    </source>
</evidence>
<sequence length="198" mass="22597">AEDKFLVPRDVYLKSGIHIGTKFRTAYMEQFIFKTRPDGLSVLNLQKIDERIRVAATFLAQYELKDVLIICRRETGWKAVELFGKLTGERTFAGRYPPGILTNPNLEDYTEAKIVMVVDAWPDRNAVLDSVKVGIPVIALCDTNNQTNFLDFVIPCNNKGKKSLGLMFYILTKEFLKAKGKLKEDEDIPNKIEDFTEE</sequence>
<dbReference type="InterPro" id="IPR005707">
    <property type="entry name" value="Ribosomal_uS2_euk/arc"/>
</dbReference>
<dbReference type="SUPFAM" id="SSF52313">
    <property type="entry name" value="Ribosomal protein S2"/>
    <property type="match status" value="1"/>
</dbReference>
<evidence type="ECO:0000313" key="5">
    <source>
        <dbReference type="EMBL" id="KKR78388.1"/>
    </source>
</evidence>
<dbReference type="CDD" id="cd01425">
    <property type="entry name" value="RPS2"/>
    <property type="match status" value="1"/>
</dbReference>
<dbReference type="PANTHER" id="PTHR11489">
    <property type="entry name" value="40S RIBOSOMAL PROTEIN SA"/>
    <property type="match status" value="1"/>
</dbReference>
<dbReference type="PRINTS" id="PR00395">
    <property type="entry name" value="RIBOSOMALS2"/>
</dbReference>
<dbReference type="GO" id="GO:0015935">
    <property type="term" value="C:small ribosomal subunit"/>
    <property type="evidence" value="ECO:0007669"/>
    <property type="project" value="InterPro"/>
</dbReference>
<keyword evidence="3" id="KW-0687">Ribonucleoprotein</keyword>
<dbReference type="FunFam" id="3.40.50.10490:FF:000030">
    <property type="entry name" value="30S ribosomal protein S2"/>
    <property type="match status" value="1"/>
</dbReference>
<evidence type="ECO:0000313" key="6">
    <source>
        <dbReference type="Proteomes" id="UP000034749"/>
    </source>
</evidence>
<evidence type="ECO:0000256" key="3">
    <source>
        <dbReference type="ARBA" id="ARBA00023274"/>
    </source>
</evidence>
<dbReference type="Proteomes" id="UP000034749">
    <property type="component" value="Unassembled WGS sequence"/>
</dbReference>
<evidence type="ECO:0000256" key="2">
    <source>
        <dbReference type="ARBA" id="ARBA00022980"/>
    </source>
</evidence>
<dbReference type="NCBIfam" id="TIGR01012">
    <property type="entry name" value="uS2_euk_arch"/>
    <property type="match status" value="1"/>
</dbReference>
<dbReference type="Gene3D" id="3.40.50.10490">
    <property type="entry name" value="Glucose-6-phosphate isomerase like protein, domain 1"/>
    <property type="match status" value="1"/>
</dbReference>
<dbReference type="AlphaFoldDB" id="A0A0G0TN15"/>
<dbReference type="InterPro" id="IPR001865">
    <property type="entry name" value="Ribosomal_uS2"/>
</dbReference>
<organism evidence="5 6">
    <name type="scientific">Candidatus Nomurabacteria bacterium GW2011_GWA2_40_9</name>
    <dbReference type="NCBI Taxonomy" id="1618734"/>
    <lineage>
        <taxon>Bacteria</taxon>
        <taxon>Candidatus Nomuraibacteriota</taxon>
    </lineage>
</organism>
<name>A0A0G0TN15_9BACT</name>
<accession>A0A0G0TN15</accession>
<dbReference type="InterPro" id="IPR023591">
    <property type="entry name" value="Ribosomal_uS2_flav_dom_sf"/>
</dbReference>
<dbReference type="EMBL" id="LBZW01000039">
    <property type="protein sequence ID" value="KKR78388.1"/>
    <property type="molecule type" value="Genomic_DNA"/>
</dbReference>
<reference evidence="5 6" key="1">
    <citation type="journal article" date="2015" name="Nature">
        <title>rRNA introns, odd ribosomes, and small enigmatic genomes across a large radiation of phyla.</title>
        <authorList>
            <person name="Brown C.T."/>
            <person name="Hug L.A."/>
            <person name="Thomas B.C."/>
            <person name="Sharon I."/>
            <person name="Castelle C.J."/>
            <person name="Singh A."/>
            <person name="Wilkins M.J."/>
            <person name="Williams K.H."/>
            <person name="Banfield J.F."/>
        </authorList>
    </citation>
    <scope>NUCLEOTIDE SEQUENCE [LARGE SCALE GENOMIC DNA]</scope>
</reference>
<dbReference type="GO" id="GO:0006412">
    <property type="term" value="P:translation"/>
    <property type="evidence" value="ECO:0007669"/>
    <property type="project" value="InterPro"/>
</dbReference>
<keyword evidence="2 5" id="KW-0689">Ribosomal protein</keyword>
<dbReference type="GO" id="GO:0003735">
    <property type="term" value="F:structural constituent of ribosome"/>
    <property type="evidence" value="ECO:0007669"/>
    <property type="project" value="InterPro"/>
</dbReference>
<evidence type="ECO:0000256" key="4">
    <source>
        <dbReference type="ARBA" id="ARBA00035256"/>
    </source>
</evidence>
<proteinExistence type="inferred from homology"/>
<protein>
    <recommendedName>
        <fullName evidence="4">Small ribosomal subunit protein uS2</fullName>
    </recommendedName>
</protein>
<comment type="caution">
    <text evidence="5">The sequence shown here is derived from an EMBL/GenBank/DDBJ whole genome shotgun (WGS) entry which is preliminary data.</text>
</comment>
<gene>
    <name evidence="5" type="ORF">UU24_C0039G0001</name>
</gene>